<proteinExistence type="predicted"/>
<evidence type="ECO:0000313" key="2">
    <source>
        <dbReference type="Proteomes" id="UP000507245"/>
    </source>
</evidence>
<sequence>MLSNSSFRTQVTSGMQKMAAFGECSAEGNCSFYDVALLLCNHHTSGEFPMWFFQGLSSDQLSHLKS</sequence>
<organism evidence="1 2">
    <name type="scientific">Prunus armeniaca</name>
    <name type="common">Apricot</name>
    <name type="synonym">Armeniaca vulgaris</name>
    <dbReference type="NCBI Taxonomy" id="36596"/>
    <lineage>
        <taxon>Eukaryota</taxon>
        <taxon>Viridiplantae</taxon>
        <taxon>Streptophyta</taxon>
        <taxon>Embryophyta</taxon>
        <taxon>Tracheophyta</taxon>
        <taxon>Spermatophyta</taxon>
        <taxon>Magnoliopsida</taxon>
        <taxon>eudicotyledons</taxon>
        <taxon>Gunneridae</taxon>
        <taxon>Pentapetalae</taxon>
        <taxon>rosids</taxon>
        <taxon>fabids</taxon>
        <taxon>Rosales</taxon>
        <taxon>Rosaceae</taxon>
        <taxon>Amygdaloideae</taxon>
        <taxon>Amygdaleae</taxon>
        <taxon>Prunus</taxon>
    </lineage>
</organism>
<dbReference type="Proteomes" id="UP000507245">
    <property type="component" value="Unassembled WGS sequence"/>
</dbReference>
<evidence type="ECO:0000313" key="1">
    <source>
        <dbReference type="EMBL" id="CAB4303848.1"/>
    </source>
</evidence>
<dbReference type="EMBL" id="CAEKKB010000003">
    <property type="protein sequence ID" value="CAB4303848.1"/>
    <property type="molecule type" value="Genomic_DNA"/>
</dbReference>
<protein>
    <submittedName>
        <fullName evidence="1">Uncharacterized protein</fullName>
    </submittedName>
</protein>
<gene>
    <name evidence="1" type="ORF">ORAREDHAP_LOCUS20690</name>
</gene>
<keyword evidence="2" id="KW-1185">Reference proteome</keyword>
<accession>A0A6J5WZE9</accession>
<dbReference type="AlphaFoldDB" id="A0A6J5WZE9"/>
<name>A0A6J5WZE9_PRUAR</name>
<reference evidence="2" key="1">
    <citation type="journal article" date="2020" name="Genome Biol.">
        <title>Gamete binning: chromosome-level and haplotype-resolved genome assembly enabled by high-throughput single-cell sequencing of gamete genomes.</title>
        <authorList>
            <person name="Campoy J.A."/>
            <person name="Sun H."/>
            <person name="Goel M."/>
            <person name="Jiao W.-B."/>
            <person name="Folz-Donahue K."/>
            <person name="Wang N."/>
            <person name="Rubio M."/>
            <person name="Liu C."/>
            <person name="Kukat C."/>
            <person name="Ruiz D."/>
            <person name="Huettel B."/>
            <person name="Schneeberger K."/>
        </authorList>
    </citation>
    <scope>NUCLEOTIDE SEQUENCE [LARGE SCALE GENOMIC DNA]</scope>
    <source>
        <strain evidence="2">cv. Rojo Pasion</strain>
    </source>
</reference>